<evidence type="ECO:0000313" key="1">
    <source>
        <dbReference type="EMBL" id="DAE20425.1"/>
    </source>
</evidence>
<protein>
    <submittedName>
        <fullName evidence="1">Uncharacterized protein</fullName>
    </submittedName>
</protein>
<name>A0A8S5QNM8_9CAUD</name>
<reference evidence="1" key="1">
    <citation type="journal article" date="2021" name="Proc. Natl. Acad. Sci. U.S.A.">
        <title>A Catalog of Tens of Thousands of Viruses from Human Metagenomes Reveals Hidden Associations with Chronic Diseases.</title>
        <authorList>
            <person name="Tisza M.J."/>
            <person name="Buck C.B."/>
        </authorList>
    </citation>
    <scope>NUCLEOTIDE SEQUENCE</scope>
    <source>
        <strain evidence="1">CttOT32</strain>
    </source>
</reference>
<accession>A0A8S5QNM8</accession>
<proteinExistence type="predicted"/>
<organism evidence="1">
    <name type="scientific">Siphoviridae sp. cttOT32</name>
    <dbReference type="NCBI Taxonomy" id="2826493"/>
    <lineage>
        <taxon>Viruses</taxon>
        <taxon>Duplodnaviria</taxon>
        <taxon>Heunggongvirae</taxon>
        <taxon>Uroviricota</taxon>
        <taxon>Caudoviricetes</taxon>
    </lineage>
</organism>
<sequence length="142" mass="16173">MVDFNKKLKVDRINLFCDVVTKMAHGTPAEGYAIGDAIKQLPENLQQYLISEVPDSILRREYSRRELHKGEGVVFEGADTVAEVYKGEVFNANRAEALKDLLGIKSKFPDILDIIAEVLKCFPERYTLDDIYDMLYKKDLGL</sequence>
<dbReference type="EMBL" id="BK015694">
    <property type="protein sequence ID" value="DAE20425.1"/>
    <property type="molecule type" value="Genomic_DNA"/>
</dbReference>